<protein>
    <recommendedName>
        <fullName evidence="2">AprE-like long alpha-helical hairpin domain-containing protein</fullName>
    </recommendedName>
</protein>
<evidence type="ECO:0000256" key="1">
    <source>
        <dbReference type="SAM" id="Phobius"/>
    </source>
</evidence>
<gene>
    <name evidence="3" type="ORF">SCD90_02880</name>
</gene>
<feature type="transmembrane region" description="Helical" evidence="1">
    <location>
        <begin position="424"/>
        <end position="447"/>
    </location>
</feature>
<keyword evidence="4" id="KW-1185">Reference proteome</keyword>
<dbReference type="Pfam" id="PF25994">
    <property type="entry name" value="HH_AprE"/>
    <property type="match status" value="1"/>
</dbReference>
<evidence type="ECO:0000313" key="4">
    <source>
        <dbReference type="Proteomes" id="UP001274321"/>
    </source>
</evidence>
<feature type="transmembrane region" description="Helical" evidence="1">
    <location>
        <begin position="44"/>
        <end position="62"/>
    </location>
</feature>
<keyword evidence="1" id="KW-0812">Transmembrane</keyword>
<evidence type="ECO:0000313" key="3">
    <source>
        <dbReference type="EMBL" id="MDX6805000.1"/>
    </source>
</evidence>
<dbReference type="RefSeq" id="WP_319843106.1">
    <property type="nucleotide sequence ID" value="NZ_JAXAFJ010000001.1"/>
</dbReference>
<accession>A0ABU4RMP3</accession>
<organism evidence="3 4">
    <name type="scientific">Terrihabitans rhizophilus</name>
    <dbReference type="NCBI Taxonomy" id="3092662"/>
    <lineage>
        <taxon>Bacteria</taxon>
        <taxon>Pseudomonadati</taxon>
        <taxon>Pseudomonadota</taxon>
        <taxon>Alphaproteobacteria</taxon>
        <taxon>Hyphomicrobiales</taxon>
        <taxon>Terrihabitans</taxon>
    </lineage>
</organism>
<comment type="caution">
    <text evidence="3">The sequence shown here is derived from an EMBL/GenBank/DDBJ whole genome shotgun (WGS) entry which is preliminary data.</text>
</comment>
<proteinExistence type="predicted"/>
<sequence>MRHFAAEPPFVSGAGHQRRAEHWDRPEVVIDAFSPATLIASRRLIAATVILFLCLAMAYLTARPTIFISRAAIVAGAAASGPAGQRDLVAAESELRTQLDNKTRLTARLARIKSELGGKETVTFPPALAASREPAMAEIIENERLLHQTRQTDLRSKLTSLQQLLDFTRREIGSLAEQLRYATEQQQSIDKELETVRALAQKGLAPASRVSDLERTAATFGARRIEVETRLLQRQQDIFTAQQRIADTSNGVRNALLLELQETTASLEASDNRIRSLTGARQSVPVDSAGIANFIELMMSDATAREIATRLDLHSRPDFYAPPSLLSGLPGFSGKSPPEPGTPEAVSAAAAKIQGSLLVARVGMGSRLDITYQSDDPDLARRVVATLGTYFTAPAPSLAEGDAAGGAAQIVRGASLSRAGPPAVGVMLAALLAGLGVGGGLAILIRYSRLVSTAPRRTVAPA</sequence>
<reference evidence="3 4" key="1">
    <citation type="submission" date="2023-11" db="EMBL/GenBank/DDBJ databases">
        <authorList>
            <person name="Bao R."/>
        </authorList>
    </citation>
    <scope>NUCLEOTIDE SEQUENCE [LARGE SCALE GENOMIC DNA]</scope>
    <source>
        <strain evidence="3 4">PJ23</strain>
    </source>
</reference>
<dbReference type="InterPro" id="IPR058781">
    <property type="entry name" value="HH_AprE-like"/>
</dbReference>
<keyword evidence="1" id="KW-1133">Transmembrane helix</keyword>
<name>A0ABU4RMP3_9HYPH</name>
<keyword evidence="1" id="KW-0472">Membrane</keyword>
<dbReference type="Proteomes" id="UP001274321">
    <property type="component" value="Unassembled WGS sequence"/>
</dbReference>
<evidence type="ECO:0000259" key="2">
    <source>
        <dbReference type="Pfam" id="PF25994"/>
    </source>
</evidence>
<dbReference type="EMBL" id="JAXAFJ010000001">
    <property type="protein sequence ID" value="MDX6805000.1"/>
    <property type="molecule type" value="Genomic_DNA"/>
</dbReference>
<feature type="domain" description="AprE-like long alpha-helical hairpin" evidence="2">
    <location>
        <begin position="92"/>
        <end position="278"/>
    </location>
</feature>